<reference evidence="11 13" key="1">
    <citation type="journal article" date="2015" name="Appl. Environ. Microbiol.">
        <title>Nanoarchaeota, Their Sulfolobales Host, and Nanoarchaeota Virus Distribution across Yellowstone National Park Hot Springs.</title>
        <authorList>
            <person name="Munson-McGee J.H."/>
            <person name="Field E.K."/>
            <person name="Bateson M."/>
            <person name="Rooney C."/>
            <person name="Stepanauskas R."/>
            <person name="Young M.J."/>
        </authorList>
    </citation>
    <scope>NUCLEOTIDE SEQUENCE [LARGE SCALE GENOMIC DNA]</scope>
    <source>
        <strain evidence="11">SCGC AB-777_F03</strain>
        <strain evidence="12">SCGC AB-777_O03</strain>
    </source>
</reference>
<evidence type="ECO:0000313" key="11">
    <source>
        <dbReference type="EMBL" id="PVU68780.1"/>
    </source>
</evidence>
<comment type="similarity">
    <text evidence="1 7 8">Belongs to the universal ribosomal protein uS12 family.</text>
</comment>
<keyword evidence="4 7" id="KW-0694">RNA-binding</keyword>
<evidence type="ECO:0000313" key="13">
    <source>
        <dbReference type="Proteomes" id="UP000245908"/>
    </source>
</evidence>
<keyword evidence="6 7" id="KW-0687">Ribonucleoprotein</keyword>
<gene>
    <name evidence="7" type="primary">rps12</name>
    <name evidence="10" type="ORF">DDW03_001235</name>
    <name evidence="11" type="ORF">DDW03_01010</name>
    <name evidence="12" type="ORF">DDW05_01035</name>
</gene>
<protein>
    <recommendedName>
        <fullName evidence="7">Small ribosomal subunit protein uS12</fullName>
    </recommendedName>
</protein>
<dbReference type="NCBIfam" id="NF003254">
    <property type="entry name" value="PRK04211.1"/>
    <property type="match status" value="1"/>
</dbReference>
<dbReference type="Proteomes" id="UP000245509">
    <property type="component" value="Unassembled WGS sequence"/>
</dbReference>
<dbReference type="PIRSF" id="PIRSF002133">
    <property type="entry name" value="Ribosomal_S12/S23"/>
    <property type="match status" value="1"/>
</dbReference>
<keyword evidence="3 7" id="KW-0699">rRNA-binding</keyword>
<dbReference type="InterPro" id="IPR006032">
    <property type="entry name" value="Ribosomal_uS12"/>
</dbReference>
<evidence type="ECO:0000256" key="7">
    <source>
        <dbReference type="HAMAP-Rule" id="MF_00403"/>
    </source>
</evidence>
<sequence length="142" mass="16095">MANGLFAAKKLIENRKKFRWSKKEWKRRILKLKEKYDPLEGSPMASGIVLEKVQIEKRQPYSGMIKCVKVQLKKNGKIVTAFAPGDKAIKYIDEHDEVLIVGIGGPKGRTIGSIPGVRYKVILVNGQPLELLRKGKIEKARR</sequence>
<evidence type="ECO:0000256" key="8">
    <source>
        <dbReference type="RuleBase" id="RU003622"/>
    </source>
</evidence>
<dbReference type="PANTHER" id="PTHR11652">
    <property type="entry name" value="30S RIBOSOMAL PROTEIN S12 FAMILY MEMBER"/>
    <property type="match status" value="1"/>
</dbReference>
<comment type="subunit">
    <text evidence="2 7 9">Part of the 30S ribosomal subunit.</text>
</comment>
<dbReference type="InterPro" id="IPR022863">
    <property type="entry name" value="Ribosomal_uS12_arc"/>
</dbReference>
<evidence type="ECO:0000256" key="6">
    <source>
        <dbReference type="ARBA" id="ARBA00023274"/>
    </source>
</evidence>
<dbReference type="Pfam" id="PF00164">
    <property type="entry name" value="Ribosom_S12_S23"/>
    <property type="match status" value="1"/>
</dbReference>
<comment type="function">
    <text evidence="7 9">With S4 and S5 plays an important role in translational accuracy. Located at the interface of the 30S and 50S subunits.</text>
</comment>
<dbReference type="GO" id="GO:0015935">
    <property type="term" value="C:small ribosomal subunit"/>
    <property type="evidence" value="ECO:0007669"/>
    <property type="project" value="UniProtKB-UniRule"/>
</dbReference>
<dbReference type="EMBL" id="QEFP01000003">
    <property type="protein sequence ID" value="PVU68780.1"/>
    <property type="molecule type" value="Genomic_DNA"/>
</dbReference>
<evidence type="ECO:0000256" key="5">
    <source>
        <dbReference type="ARBA" id="ARBA00022980"/>
    </source>
</evidence>
<dbReference type="InterPro" id="IPR005680">
    <property type="entry name" value="Ribosomal_uS12_euk/arc"/>
</dbReference>
<evidence type="ECO:0000256" key="1">
    <source>
        <dbReference type="ARBA" id="ARBA00005657"/>
    </source>
</evidence>
<dbReference type="SUPFAM" id="SSF50249">
    <property type="entry name" value="Nucleic acid-binding proteins"/>
    <property type="match status" value="1"/>
</dbReference>
<dbReference type="AlphaFoldDB" id="A0A2T9WLS4"/>
<dbReference type="GO" id="GO:0019843">
    <property type="term" value="F:rRNA binding"/>
    <property type="evidence" value="ECO:0007669"/>
    <property type="project" value="UniProtKB-UniRule"/>
</dbReference>
<dbReference type="Gene3D" id="2.40.50.140">
    <property type="entry name" value="Nucleic acid-binding proteins"/>
    <property type="match status" value="1"/>
</dbReference>
<evidence type="ECO:0000256" key="9">
    <source>
        <dbReference type="RuleBase" id="RU004490"/>
    </source>
</evidence>
<dbReference type="EMBL" id="QEFP02000006">
    <property type="protein sequence ID" value="MCC5447023.1"/>
    <property type="molecule type" value="Genomic_DNA"/>
</dbReference>
<dbReference type="NCBIfam" id="TIGR00982">
    <property type="entry name" value="uS12_E_A"/>
    <property type="match status" value="1"/>
</dbReference>
<organism evidence="11">
    <name type="scientific">Nanobsidianus stetteri</name>
    <dbReference type="NCBI Taxonomy" id="1294122"/>
    <lineage>
        <taxon>Archaea</taxon>
        <taxon>Nanobdellota</taxon>
        <taxon>Candidatus Nanoarchaeia</taxon>
        <taxon>Nanoarchaeales</taxon>
        <taxon>Nanopusillaceae</taxon>
        <taxon>Candidatus Nanobsidianus</taxon>
    </lineage>
</organism>
<dbReference type="GO" id="GO:0003735">
    <property type="term" value="F:structural constituent of ribosome"/>
    <property type="evidence" value="ECO:0007669"/>
    <property type="project" value="UniProtKB-UniRule"/>
</dbReference>
<name>A0A2T9WLS4_NANST</name>
<evidence type="ECO:0000256" key="2">
    <source>
        <dbReference type="ARBA" id="ARBA00011458"/>
    </source>
</evidence>
<evidence type="ECO:0000313" key="12">
    <source>
        <dbReference type="EMBL" id="PVU71388.1"/>
    </source>
</evidence>
<keyword evidence="5 7" id="KW-0689">Ribosomal protein</keyword>
<evidence type="ECO:0000256" key="3">
    <source>
        <dbReference type="ARBA" id="ARBA00022730"/>
    </source>
</evidence>
<reference evidence="10" key="4">
    <citation type="submission" date="2021-11" db="EMBL/GenBank/DDBJ databases">
        <authorList>
            <person name="Munson-Mcgee J."/>
            <person name="Field E."/>
            <person name="Bateson M."/>
            <person name="Rooney C."/>
            <person name="Stepanauskas R."/>
            <person name="Young M."/>
        </authorList>
    </citation>
    <scope>NUCLEOTIDE SEQUENCE</scope>
    <source>
        <strain evidence="10">SCGC AB-777_F03</strain>
    </source>
</reference>
<dbReference type="RefSeq" id="WP_228615251.1">
    <property type="nucleotide sequence ID" value="NZ_QEFP02000006.1"/>
</dbReference>
<dbReference type="HAMAP" id="MF_00403_A">
    <property type="entry name" value="Ribosomal_uS12_A"/>
    <property type="match status" value="1"/>
</dbReference>
<dbReference type="Proteomes" id="UP000245908">
    <property type="component" value="Unassembled WGS sequence"/>
</dbReference>
<comment type="caution">
    <text evidence="11">The sequence shown here is derived from an EMBL/GenBank/DDBJ whole genome shotgun (WGS) entry which is preliminary data.</text>
</comment>
<accession>A0A2T9WLS4</accession>
<reference evidence="11" key="2">
    <citation type="submission" date="2017-05" db="EMBL/GenBank/DDBJ databases">
        <authorList>
            <person name="Song R."/>
            <person name="Chenine A.L."/>
            <person name="Ruprecht R.M."/>
        </authorList>
    </citation>
    <scope>NUCLEOTIDE SEQUENCE</scope>
    <source>
        <strain evidence="11">SCGC AB-777_F03</strain>
        <strain evidence="12">SCGC AB-777_O03</strain>
    </source>
</reference>
<dbReference type="InterPro" id="IPR012340">
    <property type="entry name" value="NA-bd_OB-fold"/>
</dbReference>
<dbReference type="GO" id="GO:0006412">
    <property type="term" value="P:translation"/>
    <property type="evidence" value="ECO:0007669"/>
    <property type="project" value="UniProtKB-UniRule"/>
</dbReference>
<reference evidence="10" key="3">
    <citation type="submission" date="2017-05" db="EMBL/GenBank/DDBJ databases">
        <authorList>
            <person name="Munson-Mcgee J.H."/>
        </authorList>
    </citation>
    <scope>NUCLEOTIDE SEQUENCE</scope>
    <source>
        <strain evidence="10">SCGC AB-777_F03</strain>
    </source>
</reference>
<dbReference type="FunFam" id="2.40.50.140:FF:000007">
    <property type="entry name" value="40S ribosomal protein S23"/>
    <property type="match status" value="1"/>
</dbReference>
<evidence type="ECO:0000256" key="4">
    <source>
        <dbReference type="ARBA" id="ARBA00022884"/>
    </source>
</evidence>
<proteinExistence type="inferred from homology"/>
<dbReference type="EMBL" id="QEFH01000006">
    <property type="protein sequence ID" value="PVU71388.1"/>
    <property type="molecule type" value="Genomic_DNA"/>
</dbReference>
<evidence type="ECO:0000313" key="10">
    <source>
        <dbReference type="EMBL" id="MCC5447023.1"/>
    </source>
</evidence>